<evidence type="ECO:0000313" key="3">
    <source>
        <dbReference type="Proteomes" id="UP001148838"/>
    </source>
</evidence>
<sequence length="247" mass="27078">MAQQPTSSALRALALEYKSLQEEPVEGFRVKLVNEDNLFEWEVAIFGPPDTLYQGGYFKGSEKPHSANETSLHHQKRVVWCASSLAGVVGPFFLNDTIEGFRVTVGQAPFIKNGETYLLMAFKEPGGSLPPSHKPAIGSFLSKINPISSLTSYPTSLKSILILSSHLRLGLTKGLFLSDLPTNTLYAYLDFPIRATCPAHLKRLDLTFVIMSGGEYNACSSALCNFLYSPVTSSLLASYIFLSTLFP</sequence>
<evidence type="ECO:0000313" key="2">
    <source>
        <dbReference type="EMBL" id="KAJ4434653.1"/>
    </source>
</evidence>
<keyword evidence="3" id="KW-1185">Reference proteome</keyword>
<dbReference type="PANTHER" id="PTHR24067">
    <property type="entry name" value="UBIQUITIN-CONJUGATING ENZYME E2"/>
    <property type="match status" value="1"/>
</dbReference>
<dbReference type="Pfam" id="PF00179">
    <property type="entry name" value="UQ_con"/>
    <property type="match status" value="1"/>
</dbReference>
<accession>A0ABQ8SKH1</accession>
<protein>
    <recommendedName>
        <fullName evidence="1">UBC core domain-containing protein</fullName>
    </recommendedName>
</protein>
<dbReference type="PROSITE" id="PS50127">
    <property type="entry name" value="UBC_2"/>
    <property type="match status" value="1"/>
</dbReference>
<reference evidence="2 3" key="1">
    <citation type="journal article" date="2022" name="Allergy">
        <title>Genome assembly and annotation of Periplaneta americana reveal a comprehensive cockroach allergen profile.</title>
        <authorList>
            <person name="Wang L."/>
            <person name="Xiong Q."/>
            <person name="Saelim N."/>
            <person name="Wang L."/>
            <person name="Nong W."/>
            <person name="Wan A.T."/>
            <person name="Shi M."/>
            <person name="Liu X."/>
            <person name="Cao Q."/>
            <person name="Hui J.H.L."/>
            <person name="Sookrung N."/>
            <person name="Leung T.F."/>
            <person name="Tungtrongchitr A."/>
            <person name="Tsui S.K.W."/>
        </authorList>
    </citation>
    <scope>NUCLEOTIDE SEQUENCE [LARGE SCALE GENOMIC DNA]</scope>
    <source>
        <strain evidence="2">PWHHKU_190912</strain>
    </source>
</reference>
<proteinExistence type="predicted"/>
<dbReference type="Proteomes" id="UP001148838">
    <property type="component" value="Unassembled WGS sequence"/>
</dbReference>
<gene>
    <name evidence="2" type="ORF">ANN_23218</name>
</gene>
<dbReference type="InterPro" id="IPR000608">
    <property type="entry name" value="UBC"/>
</dbReference>
<dbReference type="EMBL" id="JAJSOF020000025">
    <property type="protein sequence ID" value="KAJ4434653.1"/>
    <property type="molecule type" value="Genomic_DNA"/>
</dbReference>
<organism evidence="2 3">
    <name type="scientific">Periplaneta americana</name>
    <name type="common">American cockroach</name>
    <name type="synonym">Blatta americana</name>
    <dbReference type="NCBI Taxonomy" id="6978"/>
    <lineage>
        <taxon>Eukaryota</taxon>
        <taxon>Metazoa</taxon>
        <taxon>Ecdysozoa</taxon>
        <taxon>Arthropoda</taxon>
        <taxon>Hexapoda</taxon>
        <taxon>Insecta</taxon>
        <taxon>Pterygota</taxon>
        <taxon>Neoptera</taxon>
        <taxon>Polyneoptera</taxon>
        <taxon>Dictyoptera</taxon>
        <taxon>Blattodea</taxon>
        <taxon>Blattoidea</taxon>
        <taxon>Blattidae</taxon>
        <taxon>Blattinae</taxon>
        <taxon>Periplaneta</taxon>
    </lineage>
</organism>
<dbReference type="SUPFAM" id="SSF54495">
    <property type="entry name" value="UBC-like"/>
    <property type="match status" value="1"/>
</dbReference>
<dbReference type="InterPro" id="IPR016135">
    <property type="entry name" value="UBQ-conjugating_enzyme/RWD"/>
</dbReference>
<evidence type="ECO:0000259" key="1">
    <source>
        <dbReference type="PROSITE" id="PS50127"/>
    </source>
</evidence>
<name>A0ABQ8SKH1_PERAM</name>
<feature type="domain" description="UBC core" evidence="1">
    <location>
        <begin position="8"/>
        <end position="61"/>
    </location>
</feature>
<dbReference type="Gene3D" id="3.10.110.10">
    <property type="entry name" value="Ubiquitin Conjugating Enzyme"/>
    <property type="match status" value="1"/>
</dbReference>
<dbReference type="InterPro" id="IPR050113">
    <property type="entry name" value="Ub_conjugating_enzyme"/>
</dbReference>
<comment type="caution">
    <text evidence="2">The sequence shown here is derived from an EMBL/GenBank/DDBJ whole genome shotgun (WGS) entry which is preliminary data.</text>
</comment>